<dbReference type="Pfam" id="PF00001">
    <property type="entry name" value="7tm_1"/>
    <property type="match status" value="1"/>
</dbReference>
<keyword evidence="2" id="KW-1003">Cell membrane</keyword>
<name>A0A9D4BNI1_DREPO</name>
<keyword evidence="3 6" id="KW-0812">Transmembrane</keyword>
<accession>A0A9D4BNI1</accession>
<feature type="domain" description="G-protein coupled receptors family 1 profile" evidence="7">
    <location>
        <begin position="75"/>
        <end position="328"/>
    </location>
</feature>
<dbReference type="InterPro" id="IPR017452">
    <property type="entry name" value="GPCR_Rhodpsn_7TM"/>
</dbReference>
<keyword evidence="5 6" id="KW-0472">Membrane</keyword>
<dbReference type="SUPFAM" id="SSF81321">
    <property type="entry name" value="Family A G protein-coupled receptor-like"/>
    <property type="match status" value="1"/>
</dbReference>
<feature type="transmembrane region" description="Helical" evidence="6">
    <location>
        <begin position="270"/>
        <end position="293"/>
    </location>
</feature>
<evidence type="ECO:0000313" key="9">
    <source>
        <dbReference type="Proteomes" id="UP000828390"/>
    </source>
</evidence>
<dbReference type="PRINTS" id="PR00237">
    <property type="entry name" value="GPCRRHODOPSN"/>
</dbReference>
<evidence type="ECO:0000256" key="6">
    <source>
        <dbReference type="SAM" id="Phobius"/>
    </source>
</evidence>
<organism evidence="8 9">
    <name type="scientific">Dreissena polymorpha</name>
    <name type="common">Zebra mussel</name>
    <name type="synonym">Mytilus polymorpha</name>
    <dbReference type="NCBI Taxonomy" id="45954"/>
    <lineage>
        <taxon>Eukaryota</taxon>
        <taxon>Metazoa</taxon>
        <taxon>Spiralia</taxon>
        <taxon>Lophotrochozoa</taxon>
        <taxon>Mollusca</taxon>
        <taxon>Bivalvia</taxon>
        <taxon>Autobranchia</taxon>
        <taxon>Heteroconchia</taxon>
        <taxon>Euheterodonta</taxon>
        <taxon>Imparidentia</taxon>
        <taxon>Neoheterodontei</taxon>
        <taxon>Myida</taxon>
        <taxon>Dreissenoidea</taxon>
        <taxon>Dreissenidae</taxon>
        <taxon>Dreissena</taxon>
    </lineage>
</organism>
<feature type="transmembrane region" description="Helical" evidence="6">
    <location>
        <begin position="138"/>
        <end position="162"/>
    </location>
</feature>
<evidence type="ECO:0000256" key="4">
    <source>
        <dbReference type="ARBA" id="ARBA00022989"/>
    </source>
</evidence>
<feature type="transmembrane region" description="Helical" evidence="6">
    <location>
        <begin position="63"/>
        <end position="85"/>
    </location>
</feature>
<dbReference type="SMART" id="SM01381">
    <property type="entry name" value="7TM_GPCR_Srsx"/>
    <property type="match status" value="1"/>
</dbReference>
<dbReference type="PANTHER" id="PTHR22750">
    <property type="entry name" value="G-PROTEIN COUPLED RECEPTOR"/>
    <property type="match status" value="1"/>
</dbReference>
<dbReference type="GO" id="GO:0005886">
    <property type="term" value="C:plasma membrane"/>
    <property type="evidence" value="ECO:0007669"/>
    <property type="project" value="UniProtKB-SubCell"/>
</dbReference>
<dbReference type="InterPro" id="IPR000276">
    <property type="entry name" value="GPCR_Rhodpsn"/>
</dbReference>
<dbReference type="AlphaFoldDB" id="A0A9D4BNI1"/>
<keyword evidence="4 6" id="KW-1133">Transmembrane helix</keyword>
<dbReference type="Gene3D" id="1.20.1070.10">
    <property type="entry name" value="Rhodopsin 7-helix transmembrane proteins"/>
    <property type="match status" value="1"/>
</dbReference>
<dbReference type="CDD" id="cd00637">
    <property type="entry name" value="7tm_classA_rhodopsin-like"/>
    <property type="match status" value="1"/>
</dbReference>
<proteinExistence type="predicted"/>
<sequence length="403" mass="46182">MLAAYDEGIQIGGLIPDHKLKKMDPDNSSAITTMENTTATNTSYGNVFTLYYSKGFYEHPENVVVLVVSVCGIIANVCSILATVHIPRDKWTTYNKLIINLAVSDILVVTNVCVYHISVTLMDNNVCLSMLSTVLFNIGLTSTLFNLLLMAVDHFLAIMYALRYDYLMSNFRSNVVIIFVWIISVLVSVLEIFVVFADINVKFDSDICINIHTNSKINYEFVIVIFIFVAMTALLVIYTIICIQVRRLVRQDRLCQRTESHSYKAVKTTFLIIGTFALCWCPLGTYHLWIFFVDVGTFNKISTEMILRVNAILITFMLSNTIWDPLIYAKRRSEVQLGYRRLFIKLFCRKWSTVNARGPRRMRARFMFDTVQITDDTVHVDSYLLRKDSVSVNSQLSTQREKS</sequence>
<protein>
    <recommendedName>
        <fullName evidence="7">G-protein coupled receptors family 1 profile domain-containing protein</fullName>
    </recommendedName>
</protein>
<dbReference type="PROSITE" id="PS50262">
    <property type="entry name" value="G_PROTEIN_RECEP_F1_2"/>
    <property type="match status" value="1"/>
</dbReference>
<feature type="transmembrane region" description="Helical" evidence="6">
    <location>
        <begin position="97"/>
        <end position="118"/>
    </location>
</feature>
<feature type="transmembrane region" description="Helical" evidence="6">
    <location>
        <begin position="174"/>
        <end position="196"/>
    </location>
</feature>
<reference evidence="8" key="1">
    <citation type="journal article" date="2019" name="bioRxiv">
        <title>The Genome of the Zebra Mussel, Dreissena polymorpha: A Resource for Invasive Species Research.</title>
        <authorList>
            <person name="McCartney M.A."/>
            <person name="Auch B."/>
            <person name="Kono T."/>
            <person name="Mallez S."/>
            <person name="Zhang Y."/>
            <person name="Obille A."/>
            <person name="Becker A."/>
            <person name="Abrahante J.E."/>
            <person name="Garbe J."/>
            <person name="Badalamenti J.P."/>
            <person name="Herman A."/>
            <person name="Mangelson H."/>
            <person name="Liachko I."/>
            <person name="Sullivan S."/>
            <person name="Sone E.D."/>
            <person name="Koren S."/>
            <person name="Silverstein K.A.T."/>
            <person name="Beckman K.B."/>
            <person name="Gohl D.M."/>
        </authorList>
    </citation>
    <scope>NUCLEOTIDE SEQUENCE</scope>
    <source>
        <strain evidence="8">Duluth1</strain>
        <tissue evidence="8">Whole animal</tissue>
    </source>
</reference>
<dbReference type="GO" id="GO:0004930">
    <property type="term" value="F:G protein-coupled receptor activity"/>
    <property type="evidence" value="ECO:0007669"/>
    <property type="project" value="InterPro"/>
</dbReference>
<evidence type="ECO:0000256" key="1">
    <source>
        <dbReference type="ARBA" id="ARBA00004651"/>
    </source>
</evidence>
<evidence type="ECO:0000259" key="7">
    <source>
        <dbReference type="PROSITE" id="PS50262"/>
    </source>
</evidence>
<feature type="transmembrane region" description="Helical" evidence="6">
    <location>
        <begin position="221"/>
        <end position="249"/>
    </location>
</feature>
<gene>
    <name evidence="8" type="ORF">DPMN_069928</name>
</gene>
<dbReference type="Proteomes" id="UP000828390">
    <property type="component" value="Unassembled WGS sequence"/>
</dbReference>
<keyword evidence="9" id="KW-1185">Reference proteome</keyword>
<evidence type="ECO:0000256" key="3">
    <source>
        <dbReference type="ARBA" id="ARBA00022692"/>
    </source>
</evidence>
<evidence type="ECO:0000256" key="5">
    <source>
        <dbReference type="ARBA" id="ARBA00023136"/>
    </source>
</evidence>
<feature type="transmembrane region" description="Helical" evidence="6">
    <location>
        <begin position="305"/>
        <end position="323"/>
    </location>
</feature>
<evidence type="ECO:0000256" key="2">
    <source>
        <dbReference type="ARBA" id="ARBA00022475"/>
    </source>
</evidence>
<dbReference type="EMBL" id="JAIWYP010000014">
    <property type="protein sequence ID" value="KAH3710446.1"/>
    <property type="molecule type" value="Genomic_DNA"/>
</dbReference>
<comment type="subcellular location">
    <subcellularLocation>
        <location evidence="1">Cell membrane</location>
        <topology evidence="1">Multi-pass membrane protein</topology>
    </subcellularLocation>
</comment>
<reference evidence="8" key="2">
    <citation type="submission" date="2020-11" db="EMBL/GenBank/DDBJ databases">
        <authorList>
            <person name="McCartney M.A."/>
            <person name="Auch B."/>
            <person name="Kono T."/>
            <person name="Mallez S."/>
            <person name="Becker A."/>
            <person name="Gohl D.M."/>
            <person name="Silverstein K.A.T."/>
            <person name="Koren S."/>
            <person name="Bechman K.B."/>
            <person name="Herman A."/>
            <person name="Abrahante J.E."/>
            <person name="Garbe J."/>
        </authorList>
    </citation>
    <scope>NUCLEOTIDE SEQUENCE</scope>
    <source>
        <strain evidence="8">Duluth1</strain>
        <tissue evidence="8">Whole animal</tissue>
    </source>
</reference>
<evidence type="ECO:0000313" key="8">
    <source>
        <dbReference type="EMBL" id="KAH3710446.1"/>
    </source>
</evidence>
<comment type="caution">
    <text evidence="8">The sequence shown here is derived from an EMBL/GenBank/DDBJ whole genome shotgun (WGS) entry which is preliminary data.</text>
</comment>